<keyword evidence="3" id="KW-1185">Reference proteome</keyword>
<gene>
    <name evidence="2" type="ORF">D3878_17470</name>
</gene>
<dbReference type="Gene3D" id="3.30.70.100">
    <property type="match status" value="1"/>
</dbReference>
<dbReference type="SUPFAM" id="SSF54909">
    <property type="entry name" value="Dimeric alpha+beta barrel"/>
    <property type="match status" value="1"/>
</dbReference>
<name>A0A3A3GLK3_9BURK</name>
<protein>
    <recommendedName>
        <fullName evidence="1">NIPSNAP domain-containing protein</fullName>
    </recommendedName>
</protein>
<dbReference type="InterPro" id="IPR012577">
    <property type="entry name" value="NIPSNAP"/>
</dbReference>
<accession>A0A3A3GLK3</accession>
<dbReference type="AlphaFoldDB" id="A0A3A3GLK3"/>
<reference evidence="3" key="1">
    <citation type="submission" date="2018-09" db="EMBL/GenBank/DDBJ databases">
        <authorList>
            <person name="Zhu H."/>
        </authorList>
    </citation>
    <scope>NUCLEOTIDE SEQUENCE [LARGE SCALE GENOMIC DNA]</scope>
    <source>
        <strain evidence="3">K1S02-23</strain>
    </source>
</reference>
<organism evidence="2 3">
    <name type="scientific">Noviherbaspirillum sedimenti</name>
    <dbReference type="NCBI Taxonomy" id="2320865"/>
    <lineage>
        <taxon>Bacteria</taxon>
        <taxon>Pseudomonadati</taxon>
        <taxon>Pseudomonadota</taxon>
        <taxon>Betaproteobacteria</taxon>
        <taxon>Burkholderiales</taxon>
        <taxon>Oxalobacteraceae</taxon>
        <taxon>Noviherbaspirillum</taxon>
    </lineage>
</organism>
<feature type="domain" description="NIPSNAP" evidence="1">
    <location>
        <begin position="6"/>
        <end position="83"/>
    </location>
</feature>
<proteinExistence type="predicted"/>
<dbReference type="EMBL" id="QYUQ01000002">
    <property type="protein sequence ID" value="RJG03156.1"/>
    <property type="molecule type" value="Genomic_DNA"/>
</dbReference>
<comment type="caution">
    <text evidence="2">The sequence shown here is derived from an EMBL/GenBank/DDBJ whole genome shotgun (WGS) entry which is preliminary data.</text>
</comment>
<dbReference type="Pfam" id="PF07978">
    <property type="entry name" value="NIPSNAP"/>
    <property type="match status" value="1"/>
</dbReference>
<dbReference type="OrthoDB" id="8905985at2"/>
<dbReference type="Proteomes" id="UP000266327">
    <property type="component" value="Unassembled WGS sequence"/>
</dbReference>
<evidence type="ECO:0000313" key="3">
    <source>
        <dbReference type="Proteomes" id="UP000266327"/>
    </source>
</evidence>
<evidence type="ECO:0000259" key="1">
    <source>
        <dbReference type="Pfam" id="PF07978"/>
    </source>
</evidence>
<evidence type="ECO:0000313" key="2">
    <source>
        <dbReference type="EMBL" id="RJG03156.1"/>
    </source>
</evidence>
<dbReference type="InterPro" id="IPR011008">
    <property type="entry name" value="Dimeric_a/b-barrel"/>
</dbReference>
<sequence>MYVHATLELSYSGVPQFLAIAPRVKALVEAKGVKMVQGLLFTTGRLNTVVHIWKVRDMNHWHDTISSLQTHPDFPEIWAALSASVVDEKLAFAMAAPHFPDA</sequence>
<dbReference type="RefSeq" id="WP_119786655.1">
    <property type="nucleotide sequence ID" value="NZ_QYUQ01000002.1"/>
</dbReference>